<evidence type="ECO:0000313" key="2">
    <source>
        <dbReference type="EMBL" id="AJQ95546.1"/>
    </source>
</evidence>
<dbReference type="STRING" id="1445510.YC6258_03510"/>
<keyword evidence="1" id="KW-0472">Membrane</keyword>
<name>A0A0C5VMK4_9GAMM</name>
<dbReference type="HOGENOM" id="CLU_3290401_0_0_6"/>
<dbReference type="KEGG" id="gsn:YC6258_03510"/>
<keyword evidence="1" id="KW-1133">Transmembrane helix</keyword>
<sequence length="40" mass="4666">MKIIYDRFFDLLILQTWGVLGIAVTFVWTTFSLLISLAKM</sequence>
<dbReference type="Proteomes" id="UP000032266">
    <property type="component" value="Chromosome"/>
</dbReference>
<proteinExistence type="predicted"/>
<protein>
    <submittedName>
        <fullName evidence="2">Uncharacterized protein</fullName>
    </submittedName>
</protein>
<keyword evidence="3" id="KW-1185">Reference proteome</keyword>
<feature type="transmembrane region" description="Helical" evidence="1">
    <location>
        <begin position="12"/>
        <end position="38"/>
    </location>
</feature>
<accession>A0A0C5VMK4</accession>
<gene>
    <name evidence="2" type="ORF">YC6258_03510</name>
</gene>
<dbReference type="EMBL" id="CP007142">
    <property type="protein sequence ID" value="AJQ95546.1"/>
    <property type="molecule type" value="Genomic_DNA"/>
</dbReference>
<evidence type="ECO:0000256" key="1">
    <source>
        <dbReference type="SAM" id="Phobius"/>
    </source>
</evidence>
<dbReference type="AlphaFoldDB" id="A0A0C5VMK4"/>
<keyword evidence="1" id="KW-0812">Transmembrane</keyword>
<organism evidence="2 3">
    <name type="scientific">Gynuella sunshinyii YC6258</name>
    <dbReference type="NCBI Taxonomy" id="1445510"/>
    <lineage>
        <taxon>Bacteria</taxon>
        <taxon>Pseudomonadati</taxon>
        <taxon>Pseudomonadota</taxon>
        <taxon>Gammaproteobacteria</taxon>
        <taxon>Oceanospirillales</taxon>
        <taxon>Saccharospirillaceae</taxon>
        <taxon>Gynuella</taxon>
    </lineage>
</organism>
<evidence type="ECO:0000313" key="3">
    <source>
        <dbReference type="Proteomes" id="UP000032266"/>
    </source>
</evidence>
<reference evidence="2 3" key="1">
    <citation type="submission" date="2014-01" db="EMBL/GenBank/DDBJ databases">
        <title>Full genme sequencing of cellulolytic bacterium Gynuella sunshinyii YC6258T gen. nov., sp. nov.</title>
        <authorList>
            <person name="Khan H."/>
            <person name="Chung E.J."/>
            <person name="Chung Y.R."/>
        </authorList>
    </citation>
    <scope>NUCLEOTIDE SEQUENCE [LARGE SCALE GENOMIC DNA]</scope>
    <source>
        <strain evidence="2 3">YC6258</strain>
    </source>
</reference>